<dbReference type="Proteomes" id="UP000054350">
    <property type="component" value="Unassembled WGS sequence"/>
</dbReference>
<reference evidence="3" key="2">
    <citation type="submission" date="2009-11" db="EMBL/GenBank/DDBJ databases">
        <title>The Genome Sequence of Allomyces macrogynus strain ATCC 38327.</title>
        <authorList>
            <consortium name="The Broad Institute Genome Sequencing Platform"/>
            <person name="Russ C."/>
            <person name="Cuomo C."/>
            <person name="Shea T."/>
            <person name="Young S.K."/>
            <person name="Zeng Q."/>
            <person name="Koehrsen M."/>
            <person name="Haas B."/>
            <person name="Borodovsky M."/>
            <person name="Guigo R."/>
            <person name="Alvarado L."/>
            <person name="Berlin A."/>
            <person name="Borenstein D."/>
            <person name="Chen Z."/>
            <person name="Engels R."/>
            <person name="Freedman E."/>
            <person name="Gellesch M."/>
            <person name="Goldberg J."/>
            <person name="Griggs A."/>
            <person name="Gujja S."/>
            <person name="Heiman D."/>
            <person name="Hepburn T."/>
            <person name="Howarth C."/>
            <person name="Jen D."/>
            <person name="Larson L."/>
            <person name="Lewis B."/>
            <person name="Mehta T."/>
            <person name="Park D."/>
            <person name="Pearson M."/>
            <person name="Roberts A."/>
            <person name="Saif S."/>
            <person name="Shenoy N."/>
            <person name="Sisk P."/>
            <person name="Stolte C."/>
            <person name="Sykes S."/>
            <person name="Walk T."/>
            <person name="White J."/>
            <person name="Yandava C."/>
            <person name="Burger G."/>
            <person name="Gray M.W."/>
            <person name="Holland P.W.H."/>
            <person name="King N."/>
            <person name="Lang F.B.F."/>
            <person name="Roger A.J."/>
            <person name="Ruiz-Trillo I."/>
            <person name="Lander E."/>
            <person name="Nusbaum C."/>
        </authorList>
    </citation>
    <scope>NUCLEOTIDE SEQUENCE [LARGE SCALE GENOMIC DNA]</scope>
    <source>
        <strain evidence="3">ATCC 38327</strain>
    </source>
</reference>
<reference evidence="2 3" key="1">
    <citation type="submission" date="2009-11" db="EMBL/GenBank/DDBJ databases">
        <title>Annotation of Allomyces macrogynus ATCC 38327.</title>
        <authorList>
            <consortium name="The Broad Institute Genome Sequencing Platform"/>
            <person name="Russ C."/>
            <person name="Cuomo C."/>
            <person name="Burger G."/>
            <person name="Gray M.W."/>
            <person name="Holland P.W.H."/>
            <person name="King N."/>
            <person name="Lang F.B.F."/>
            <person name="Roger A.J."/>
            <person name="Ruiz-Trillo I."/>
            <person name="Young S.K."/>
            <person name="Zeng Q."/>
            <person name="Gargeya S."/>
            <person name="Fitzgerald M."/>
            <person name="Haas B."/>
            <person name="Abouelleil A."/>
            <person name="Alvarado L."/>
            <person name="Arachchi H.M."/>
            <person name="Berlin A."/>
            <person name="Chapman S.B."/>
            <person name="Gearin G."/>
            <person name="Goldberg J."/>
            <person name="Griggs A."/>
            <person name="Gujja S."/>
            <person name="Hansen M."/>
            <person name="Heiman D."/>
            <person name="Howarth C."/>
            <person name="Larimer J."/>
            <person name="Lui A."/>
            <person name="MacDonald P.J.P."/>
            <person name="McCowen C."/>
            <person name="Montmayeur A."/>
            <person name="Murphy C."/>
            <person name="Neiman D."/>
            <person name="Pearson M."/>
            <person name="Priest M."/>
            <person name="Roberts A."/>
            <person name="Saif S."/>
            <person name="Shea T."/>
            <person name="Sisk P."/>
            <person name="Stolte C."/>
            <person name="Sykes S."/>
            <person name="Wortman J."/>
            <person name="Nusbaum C."/>
            <person name="Birren B."/>
        </authorList>
    </citation>
    <scope>NUCLEOTIDE SEQUENCE [LARGE SCALE GENOMIC DNA]</scope>
    <source>
        <strain evidence="2 3">ATCC 38327</strain>
    </source>
</reference>
<evidence type="ECO:0000256" key="1">
    <source>
        <dbReference type="SAM" id="MobiDB-lite"/>
    </source>
</evidence>
<dbReference type="Gene3D" id="1.10.630.10">
    <property type="entry name" value="Cytochrome P450"/>
    <property type="match status" value="1"/>
</dbReference>
<organism evidence="2 3">
    <name type="scientific">Allomyces macrogynus (strain ATCC 38327)</name>
    <name type="common">Allomyces javanicus var. macrogynus</name>
    <dbReference type="NCBI Taxonomy" id="578462"/>
    <lineage>
        <taxon>Eukaryota</taxon>
        <taxon>Fungi</taxon>
        <taxon>Fungi incertae sedis</taxon>
        <taxon>Blastocladiomycota</taxon>
        <taxon>Blastocladiomycetes</taxon>
        <taxon>Blastocladiales</taxon>
        <taxon>Blastocladiaceae</taxon>
        <taxon>Allomyces</taxon>
    </lineage>
</organism>
<dbReference type="Pfam" id="PF00067">
    <property type="entry name" value="p450"/>
    <property type="match status" value="1"/>
</dbReference>
<protein>
    <submittedName>
        <fullName evidence="2">Uncharacterized protein</fullName>
    </submittedName>
</protein>
<dbReference type="GO" id="GO:0005506">
    <property type="term" value="F:iron ion binding"/>
    <property type="evidence" value="ECO:0007669"/>
    <property type="project" value="InterPro"/>
</dbReference>
<dbReference type="GO" id="GO:0016705">
    <property type="term" value="F:oxidoreductase activity, acting on paired donors, with incorporation or reduction of molecular oxygen"/>
    <property type="evidence" value="ECO:0007669"/>
    <property type="project" value="InterPro"/>
</dbReference>
<dbReference type="InterPro" id="IPR036396">
    <property type="entry name" value="Cyt_P450_sf"/>
</dbReference>
<accession>A0A0L0S0C9</accession>
<dbReference type="VEuPathDB" id="FungiDB:AMAG_17824"/>
<evidence type="ECO:0000313" key="3">
    <source>
        <dbReference type="Proteomes" id="UP000054350"/>
    </source>
</evidence>
<dbReference type="GO" id="GO:0004497">
    <property type="term" value="F:monooxygenase activity"/>
    <property type="evidence" value="ECO:0007669"/>
    <property type="project" value="InterPro"/>
</dbReference>
<gene>
    <name evidence="2" type="ORF">AMAG_17824</name>
</gene>
<dbReference type="OrthoDB" id="1470350at2759"/>
<evidence type="ECO:0000313" key="2">
    <source>
        <dbReference type="EMBL" id="KNE55779.1"/>
    </source>
</evidence>
<feature type="region of interest" description="Disordered" evidence="1">
    <location>
        <begin position="166"/>
        <end position="187"/>
    </location>
</feature>
<dbReference type="SUPFAM" id="SSF48264">
    <property type="entry name" value="Cytochrome P450"/>
    <property type="match status" value="1"/>
</dbReference>
<dbReference type="GO" id="GO:0020037">
    <property type="term" value="F:heme binding"/>
    <property type="evidence" value="ECO:0007669"/>
    <property type="project" value="InterPro"/>
</dbReference>
<dbReference type="AlphaFoldDB" id="A0A0L0S0C9"/>
<keyword evidence="3" id="KW-1185">Reference proteome</keyword>
<proteinExistence type="predicted"/>
<sequence length="187" mass="20730">MSNGQEWKWHRKVVASFRRGWSTHIFEVVGSDLIAELDKLAARNETMNPSDWMHRTALDALWVAAFGDPLHAVSNPDTKLLNIYHDLLRDIFNQVGNVLPITSLLSRRTTLKLIDDFNAFLFSVIDKTSAELAATSSIRVECGRRRRGAQGRAAHRVGAVVAAHRDSGADGPARRHVATVDVSHPSS</sequence>
<dbReference type="InterPro" id="IPR001128">
    <property type="entry name" value="Cyt_P450"/>
</dbReference>
<name>A0A0L0S0C9_ALLM3</name>
<dbReference type="EMBL" id="GG745329">
    <property type="protein sequence ID" value="KNE55779.1"/>
    <property type="molecule type" value="Genomic_DNA"/>
</dbReference>